<dbReference type="PROSITE" id="PS50005">
    <property type="entry name" value="TPR"/>
    <property type="match status" value="2"/>
</dbReference>
<evidence type="ECO:0000256" key="1">
    <source>
        <dbReference type="PROSITE-ProRule" id="PRU00339"/>
    </source>
</evidence>
<keyword evidence="3" id="KW-0934">Plastid</keyword>
<dbReference type="SMART" id="SM00028">
    <property type="entry name" value="TPR"/>
    <property type="match status" value="2"/>
</dbReference>
<accession>A0A059STI8</accession>
<dbReference type="EMBL" id="KC904971">
    <property type="protein sequence ID" value="AGV01076.1"/>
    <property type="molecule type" value="Genomic_DNA"/>
</dbReference>
<keyword evidence="2" id="KW-0812">Transmembrane</keyword>
<dbReference type="InterPro" id="IPR011990">
    <property type="entry name" value="TPR-like_helical_dom_sf"/>
</dbReference>
<feature type="repeat" description="TPR" evidence="1">
    <location>
        <begin position="95"/>
        <end position="128"/>
    </location>
</feature>
<dbReference type="SUPFAM" id="SSF48452">
    <property type="entry name" value="TPR-like"/>
    <property type="match status" value="1"/>
</dbReference>
<reference evidence="3" key="1">
    <citation type="journal article" date="2014" name="Sci. Rep.">
        <title>Minimally destructive sampling of type specimens of Pyropia (Bangiales, Rhodophyta) recovers complete plastid and mitochondrial genomes.</title>
        <authorList>
            <person name="Hughey J.R."/>
            <person name="Gabrielson P.W."/>
            <person name="Rohmer L."/>
            <person name="Tortolani J."/>
            <person name="Silva M."/>
            <person name="Miller K.A."/>
            <person name="Young J.D."/>
            <person name="Martell C."/>
            <person name="Ruediger E."/>
        </authorList>
    </citation>
    <scope>NUCLEOTIDE SEQUENCE</scope>
    <source>
        <strain evidence="3">LD 13037</strain>
    </source>
</reference>
<sequence length="178" mass="20546">MILVLPVFYLSILTVFLLILNWLIFQQLKTILSLESQFRYFIEKSQNNILEVEESFAFAKVCIAKKCFSRAVVEGQLAIKKNSDLDPKTEPVIIAYLYNMLGFVYAEAKELNIAINLYQQALKIDPNYVIALNNLAKSYEDANDLKKAAAIYDKVLNLDLKNKIAIRRKNYITRVRND</sequence>
<dbReference type="GeneID" id="19221529"/>
<accession>A0A023I8H9</accession>
<evidence type="ECO:0000313" key="4">
    <source>
        <dbReference type="EMBL" id="AHB35178.1"/>
    </source>
</evidence>
<keyword evidence="4" id="KW-0150">Chloroplast</keyword>
<gene>
    <name evidence="3" type="primary">ycf37</name>
</gene>
<evidence type="ECO:0000313" key="3">
    <source>
        <dbReference type="EMBL" id="AGV01076.1"/>
    </source>
</evidence>
<dbReference type="Pfam" id="PF13424">
    <property type="entry name" value="TPR_12"/>
    <property type="match status" value="1"/>
</dbReference>
<dbReference type="RefSeq" id="YP_009027475.1">
    <property type="nucleotide sequence ID" value="NC_024050.1"/>
</dbReference>
<feature type="transmembrane region" description="Helical" evidence="2">
    <location>
        <begin position="6"/>
        <end position="25"/>
    </location>
</feature>
<dbReference type="PROSITE" id="PS50293">
    <property type="entry name" value="TPR_REGION"/>
    <property type="match status" value="1"/>
</dbReference>
<dbReference type="Gene3D" id="1.25.40.10">
    <property type="entry name" value="Tetratricopeptide repeat domain"/>
    <property type="match status" value="1"/>
</dbReference>
<evidence type="ECO:0000256" key="2">
    <source>
        <dbReference type="SAM" id="Phobius"/>
    </source>
</evidence>
<proteinExistence type="predicted"/>
<feature type="repeat" description="TPR" evidence="1">
    <location>
        <begin position="129"/>
        <end position="162"/>
    </location>
</feature>
<geneLocation type="plastid" evidence="3"/>
<protein>
    <submittedName>
        <fullName evidence="3">Hypothetical chloroplast protein 37</fullName>
    </submittedName>
</protein>
<keyword evidence="2" id="KW-0472">Membrane</keyword>
<keyword evidence="2" id="KW-1133">Transmembrane helix</keyword>
<organism evidence="3">
    <name type="scientific">Pyropia perforata</name>
    <name type="common">Red alga</name>
    <name type="synonym">Porphyra perforata</name>
    <dbReference type="NCBI Taxonomy" id="182771"/>
    <lineage>
        <taxon>Eukaryota</taxon>
        <taxon>Rhodophyta</taxon>
        <taxon>Bangiophyceae</taxon>
        <taxon>Bangiales</taxon>
        <taxon>Bangiaceae</taxon>
        <taxon>Pyropia</taxon>
    </lineage>
</organism>
<dbReference type="AlphaFoldDB" id="A0A023I8H9"/>
<dbReference type="EMBL" id="KF515973">
    <property type="protein sequence ID" value="AHB35178.1"/>
    <property type="molecule type" value="Genomic_DNA"/>
</dbReference>
<dbReference type="InterPro" id="IPR019734">
    <property type="entry name" value="TPR_rpt"/>
</dbReference>
<name>A0A023I8H9_PYRPE</name>
<keyword evidence="1" id="KW-0802">TPR repeat</keyword>
<dbReference type="EMBL" id="KJ776827">
    <property type="protein sequence ID" value="AIA19340.1"/>
    <property type="molecule type" value="Genomic_DNA"/>
</dbReference>